<organism evidence="8 9">
    <name type="scientific">Skermanella aerolata</name>
    <dbReference type="NCBI Taxonomy" id="393310"/>
    <lineage>
        <taxon>Bacteria</taxon>
        <taxon>Pseudomonadati</taxon>
        <taxon>Pseudomonadota</taxon>
        <taxon>Alphaproteobacteria</taxon>
        <taxon>Rhodospirillales</taxon>
        <taxon>Azospirillaceae</taxon>
        <taxon>Skermanella</taxon>
    </lineage>
</organism>
<evidence type="ECO:0000313" key="9">
    <source>
        <dbReference type="Proteomes" id="UP000321523"/>
    </source>
</evidence>
<evidence type="ECO:0000259" key="6">
    <source>
        <dbReference type="Pfam" id="PF17805"/>
    </source>
</evidence>
<dbReference type="PANTHER" id="PTHR43413:SF1">
    <property type="entry name" value="SIROHEME DECARBOXYLASE NIRL SUBUNIT"/>
    <property type="match status" value="1"/>
</dbReference>
<dbReference type="InterPro" id="IPR019888">
    <property type="entry name" value="Tscrpt_reg_AsnC-like"/>
</dbReference>
<comment type="pathway">
    <text evidence="2">Porphyrin-containing compound metabolism.</text>
</comment>
<dbReference type="SUPFAM" id="SSF46785">
    <property type="entry name" value="Winged helix' DNA-binding domain"/>
    <property type="match status" value="1"/>
</dbReference>
<dbReference type="PANTHER" id="PTHR43413">
    <property type="entry name" value="TRANSCRIPTIONAL REGULATOR, ASNC FAMILY"/>
    <property type="match status" value="1"/>
</dbReference>
<accession>A0A512DRR0</accession>
<comment type="similarity">
    <text evidence="3">Belongs to the Ahb/Nir family.</text>
</comment>
<evidence type="ECO:0000256" key="3">
    <source>
        <dbReference type="ARBA" id="ARBA00023457"/>
    </source>
</evidence>
<feature type="domain" description="Siroheme decarboxylase AsnC-like ligand binding" evidence="6">
    <location>
        <begin position="68"/>
        <end position="139"/>
    </location>
</feature>
<name>A0A512DRR0_9PROT</name>
<dbReference type="Pfam" id="PF17805">
    <property type="entry name" value="AsnC_trans_reg2"/>
    <property type="match status" value="1"/>
</dbReference>
<evidence type="ECO:0000256" key="1">
    <source>
        <dbReference type="ARBA" id="ARBA00023239"/>
    </source>
</evidence>
<comment type="catalytic activity">
    <reaction evidence="5">
        <text>siroheme + 2 H(+) = 12,18-didecarboxysiroheme + 2 CO2</text>
        <dbReference type="Rhea" id="RHEA:19093"/>
        <dbReference type="ChEBI" id="CHEBI:15378"/>
        <dbReference type="ChEBI" id="CHEBI:16526"/>
        <dbReference type="ChEBI" id="CHEBI:60052"/>
        <dbReference type="ChEBI" id="CHEBI:140497"/>
        <dbReference type="EC" id="4.1.1.111"/>
    </reaction>
</comment>
<dbReference type="EMBL" id="BJYZ01000014">
    <property type="protein sequence ID" value="GEO39115.1"/>
    <property type="molecule type" value="Genomic_DNA"/>
</dbReference>
<keyword evidence="1" id="KW-0456">Lyase</keyword>
<dbReference type="Gene3D" id="3.30.70.3460">
    <property type="match status" value="1"/>
</dbReference>
<dbReference type="OrthoDB" id="9806536at2"/>
<evidence type="ECO:0000256" key="4">
    <source>
        <dbReference type="ARBA" id="ARBA00023471"/>
    </source>
</evidence>
<protein>
    <recommendedName>
        <fullName evidence="4">siroheme decarboxylase</fullName>
        <ecNumber evidence="4">4.1.1.111</ecNumber>
    </recommendedName>
</protein>
<dbReference type="InterPro" id="IPR040523">
    <property type="entry name" value="AsnC_trans_reg2"/>
</dbReference>
<comment type="caution">
    <text evidence="8">The sequence shown here is derived from an EMBL/GenBank/DDBJ whole genome shotgun (WGS) entry which is preliminary data.</text>
</comment>
<proteinExistence type="inferred from homology"/>
<evidence type="ECO:0000256" key="5">
    <source>
        <dbReference type="ARBA" id="ARBA00048470"/>
    </source>
</evidence>
<sequence>MDDIDRRLIDRLQDGFPLDDRPFRTVAEELGLDEDDAIVRVRRLRETGVLTRFGPLYHAERMGGALLLAALKVPPEEFERIATLVNELPEVAHNYARGHAFNMWFVLATETPEGIYAAIAEIERRTGLTVHPMPKLAEYFVGLRFAV</sequence>
<reference evidence="8 9" key="1">
    <citation type="submission" date="2019-07" db="EMBL/GenBank/DDBJ databases">
        <title>Whole genome shotgun sequence of Skermanella aerolata NBRC 106429.</title>
        <authorList>
            <person name="Hosoyama A."/>
            <person name="Uohara A."/>
            <person name="Ohji S."/>
            <person name="Ichikawa N."/>
        </authorList>
    </citation>
    <scope>NUCLEOTIDE SEQUENCE [LARGE SCALE GENOMIC DNA]</scope>
    <source>
        <strain evidence="8 9">NBRC 106429</strain>
    </source>
</reference>
<keyword evidence="9" id="KW-1185">Reference proteome</keyword>
<gene>
    <name evidence="8" type="primary">nirG_1</name>
    <name evidence="8" type="ORF">SAE02_32630</name>
</gene>
<dbReference type="Pfam" id="PF22451">
    <property type="entry name" value="NirdL-like_HTH"/>
    <property type="match status" value="1"/>
</dbReference>
<dbReference type="AlphaFoldDB" id="A0A512DRR0"/>
<dbReference type="InterPro" id="IPR036390">
    <property type="entry name" value="WH_DNA-bd_sf"/>
</dbReference>
<dbReference type="GO" id="GO:0016829">
    <property type="term" value="F:lyase activity"/>
    <property type="evidence" value="ECO:0007669"/>
    <property type="project" value="UniProtKB-KW"/>
</dbReference>
<dbReference type="InterPro" id="IPR050684">
    <property type="entry name" value="HTH-Siroheme_Decarb"/>
</dbReference>
<evidence type="ECO:0000313" key="8">
    <source>
        <dbReference type="EMBL" id="GEO39115.1"/>
    </source>
</evidence>
<dbReference type="InterPro" id="IPR036388">
    <property type="entry name" value="WH-like_DNA-bd_sf"/>
</dbReference>
<dbReference type="Proteomes" id="UP000321523">
    <property type="component" value="Unassembled WGS sequence"/>
</dbReference>
<evidence type="ECO:0000256" key="2">
    <source>
        <dbReference type="ARBA" id="ARBA00023444"/>
    </source>
</evidence>
<evidence type="ECO:0000259" key="7">
    <source>
        <dbReference type="Pfam" id="PF22451"/>
    </source>
</evidence>
<dbReference type="EC" id="4.1.1.111" evidence="4"/>
<dbReference type="RefSeq" id="WP_044432561.1">
    <property type="nucleotide sequence ID" value="NZ_BJYZ01000014.1"/>
</dbReference>
<dbReference type="SMART" id="SM00344">
    <property type="entry name" value="HTH_ASNC"/>
    <property type="match status" value="1"/>
</dbReference>
<dbReference type="InterPro" id="IPR053953">
    <property type="entry name" value="NirdL-like_HTH"/>
</dbReference>
<feature type="domain" description="Siroheme decarboxylase NirL-like HTH" evidence="7">
    <location>
        <begin position="5"/>
        <end position="50"/>
    </location>
</feature>
<dbReference type="Gene3D" id="1.10.10.10">
    <property type="entry name" value="Winged helix-like DNA-binding domain superfamily/Winged helix DNA-binding domain"/>
    <property type="match status" value="1"/>
</dbReference>